<dbReference type="AlphaFoldDB" id="A0AAC8QEC8"/>
<sequence length="51" mass="5336">MAGPEALRKQPVQRLSQHLGRAVTEDGLRPGVAAGPGCGRPMPHVQPAALR</sequence>
<feature type="region of interest" description="Disordered" evidence="1">
    <location>
        <begin position="1"/>
        <end position="51"/>
    </location>
</feature>
<evidence type="ECO:0000313" key="3">
    <source>
        <dbReference type="Proteomes" id="UP000035579"/>
    </source>
</evidence>
<reference evidence="2 3" key="1">
    <citation type="submission" date="2015-05" db="EMBL/GenBank/DDBJ databases">
        <title>Genome assembly of Archangium gephyra DSM 2261.</title>
        <authorList>
            <person name="Sharma G."/>
            <person name="Subramanian S."/>
        </authorList>
    </citation>
    <scope>NUCLEOTIDE SEQUENCE [LARGE SCALE GENOMIC DNA]</scope>
    <source>
        <strain evidence="2 3">DSM 2261</strain>
    </source>
</reference>
<accession>A0AAC8QEC8</accession>
<evidence type="ECO:0000313" key="2">
    <source>
        <dbReference type="EMBL" id="AKJ05996.1"/>
    </source>
</evidence>
<proteinExistence type="predicted"/>
<protein>
    <submittedName>
        <fullName evidence="2">Uncharacterized protein</fullName>
    </submittedName>
</protein>
<name>A0AAC8QEC8_9BACT</name>
<organism evidence="2 3">
    <name type="scientific">Archangium gephyra</name>
    <dbReference type="NCBI Taxonomy" id="48"/>
    <lineage>
        <taxon>Bacteria</taxon>
        <taxon>Pseudomonadati</taxon>
        <taxon>Myxococcota</taxon>
        <taxon>Myxococcia</taxon>
        <taxon>Myxococcales</taxon>
        <taxon>Cystobacterineae</taxon>
        <taxon>Archangiaceae</taxon>
        <taxon>Archangium</taxon>
    </lineage>
</organism>
<dbReference type="KEGG" id="age:AA314_07622"/>
<evidence type="ECO:0000256" key="1">
    <source>
        <dbReference type="SAM" id="MobiDB-lite"/>
    </source>
</evidence>
<gene>
    <name evidence="2" type="ORF">AA314_07622</name>
</gene>
<dbReference type="Proteomes" id="UP000035579">
    <property type="component" value="Chromosome"/>
</dbReference>
<dbReference type="EMBL" id="CP011509">
    <property type="protein sequence ID" value="AKJ05996.1"/>
    <property type="molecule type" value="Genomic_DNA"/>
</dbReference>